<dbReference type="InterPro" id="IPR036457">
    <property type="entry name" value="PPM-type-like_dom_sf"/>
</dbReference>
<dbReference type="InterPro" id="IPR001610">
    <property type="entry name" value="PAC"/>
</dbReference>
<dbReference type="SUPFAM" id="SSF55785">
    <property type="entry name" value="PYP-like sensor domain (PAS domain)"/>
    <property type="match status" value="1"/>
</dbReference>
<evidence type="ECO:0000256" key="1">
    <source>
        <dbReference type="ARBA" id="ARBA00022801"/>
    </source>
</evidence>
<dbReference type="InterPro" id="IPR035965">
    <property type="entry name" value="PAS-like_dom_sf"/>
</dbReference>
<dbReference type="Pfam" id="PF07228">
    <property type="entry name" value="SpoIIE"/>
    <property type="match status" value="1"/>
</dbReference>
<dbReference type="InterPro" id="IPR003018">
    <property type="entry name" value="GAF"/>
</dbReference>
<dbReference type="InterPro" id="IPR029016">
    <property type="entry name" value="GAF-like_dom_sf"/>
</dbReference>
<dbReference type="Pfam" id="PF01590">
    <property type="entry name" value="GAF"/>
    <property type="match status" value="2"/>
</dbReference>
<organism evidence="4 5">
    <name type="scientific">Blastococcus colisei</name>
    <dbReference type="NCBI Taxonomy" id="1564162"/>
    <lineage>
        <taxon>Bacteria</taxon>
        <taxon>Bacillati</taxon>
        <taxon>Actinomycetota</taxon>
        <taxon>Actinomycetes</taxon>
        <taxon>Geodermatophilales</taxon>
        <taxon>Geodermatophilaceae</taxon>
        <taxon>Blastococcus</taxon>
    </lineage>
</organism>
<dbReference type="SMART" id="SM00091">
    <property type="entry name" value="PAS"/>
    <property type="match status" value="1"/>
</dbReference>
<dbReference type="GO" id="GO:0016791">
    <property type="term" value="F:phosphatase activity"/>
    <property type="evidence" value="ECO:0007669"/>
    <property type="project" value="TreeGrafter"/>
</dbReference>
<dbReference type="EMBL" id="VFQE01000002">
    <property type="protein sequence ID" value="TQN38103.1"/>
    <property type="molecule type" value="Genomic_DNA"/>
</dbReference>
<dbReference type="InterPro" id="IPR013655">
    <property type="entry name" value="PAS_fold_3"/>
</dbReference>
<gene>
    <name evidence="4" type="ORF">FHU33_4788</name>
</gene>
<dbReference type="SUPFAM" id="SSF81606">
    <property type="entry name" value="PP2C-like"/>
    <property type="match status" value="1"/>
</dbReference>
<dbReference type="InterPro" id="IPR001932">
    <property type="entry name" value="PPM-type_phosphatase-like_dom"/>
</dbReference>
<dbReference type="InterPro" id="IPR000014">
    <property type="entry name" value="PAS"/>
</dbReference>
<evidence type="ECO:0000313" key="4">
    <source>
        <dbReference type="EMBL" id="TQN38103.1"/>
    </source>
</evidence>
<evidence type="ECO:0000259" key="3">
    <source>
        <dbReference type="PROSITE" id="PS50113"/>
    </source>
</evidence>
<feature type="region of interest" description="Disordered" evidence="2">
    <location>
        <begin position="915"/>
        <end position="945"/>
    </location>
</feature>
<protein>
    <submittedName>
        <fullName evidence="4">PAS domain S-box-containing protein</fullName>
    </submittedName>
</protein>
<dbReference type="Gene3D" id="3.30.450.20">
    <property type="entry name" value="PAS domain"/>
    <property type="match status" value="1"/>
</dbReference>
<dbReference type="SUPFAM" id="SSF55781">
    <property type="entry name" value="GAF domain-like"/>
    <property type="match status" value="3"/>
</dbReference>
<dbReference type="PANTHER" id="PTHR43156">
    <property type="entry name" value="STAGE II SPORULATION PROTEIN E-RELATED"/>
    <property type="match status" value="1"/>
</dbReference>
<dbReference type="SMART" id="SM00065">
    <property type="entry name" value="GAF"/>
    <property type="match status" value="3"/>
</dbReference>
<dbReference type="Proteomes" id="UP000319865">
    <property type="component" value="Unassembled WGS sequence"/>
</dbReference>
<proteinExistence type="predicted"/>
<dbReference type="OrthoDB" id="319881at2"/>
<dbReference type="RefSeq" id="WP_142027985.1">
    <property type="nucleotide sequence ID" value="NZ_VFQE01000002.1"/>
</dbReference>
<keyword evidence="1" id="KW-0378">Hydrolase</keyword>
<comment type="caution">
    <text evidence="4">The sequence shown here is derived from an EMBL/GenBank/DDBJ whole genome shotgun (WGS) entry which is preliminary data.</text>
</comment>
<feature type="domain" description="PAC" evidence="3">
    <location>
        <begin position="254"/>
        <end position="306"/>
    </location>
</feature>
<dbReference type="SMART" id="SM00086">
    <property type="entry name" value="PAC"/>
    <property type="match status" value="1"/>
</dbReference>
<dbReference type="Gene3D" id="3.30.450.40">
    <property type="match status" value="3"/>
</dbReference>
<dbReference type="AlphaFoldDB" id="A0A543P270"/>
<sequence>MSAQDALLPPEDGVLHDPHRVAAARRLLVEVPGAAAFDRLSRLAARLVGAGHAKVTIFTDEDTVIGGYGLPPGVIGGPALLTGALSAIVVQQGSPLNLPDAGSDLRIAHLPAVTSGQVRAYLGSPLVAASGHLIGALAVYDPVPRPWTDDDAELLMQLATSVTAELELSAARSAIGTSLARLEVALEASSIGIWESDLKTGAVIWDERCAALFGLHGATQFATLDELLEGYVHPDDRAAVVAPMETAHAEGGQYTSELRALRADGAERWMVARGRIITDARGEPVRMLGTMLDVTDARRQAAQRLSAVQRAAAIAEVAAELANANRIDQLAGVTLRGAQVLGASSSGLAVLESDGVLRMHLSSELAQAVRTVASDVELTPHGVEVALDDAGPTQYVARRGTRLLFTDRRALVDRFPDSEEGATLLGVEALAALPLRVEGRLLGSFVAVWSTAHEFTADDIEVLEALTAQIALTASRLQAAAERTAAVAAMTAANQRLQLLADAGRLLSNTLDVSEQLARLASLVVPSLGDWCWIVTGDDHGQMRETASAHRDPSRADEVAAYVALMTATATDESAPRIVHRTGQPLVIPELRPERIARSLSDPAAREALRSLAPTAVAAVPLVTRGETLGVLCLLNGAERGPHTADEIETALEIGRRAGLALHQAQLYLQQRDLAVALQRSMLTAPPEPDHSEIAVRYVPAAEGAEIGGDWYDAFLQSDGATVLAIGDVVGHDTRAAAAMGQVRGLLRGIAYSSGHGPADVLAGLDRAVEGLALDTMATALVARLEQEQDDLRARRAVLRWSSAGHPPAAVLTADGKAHLLDEHPDLLLGVSPDQQRHEHTTALEAGATVFLYTDGLVERRDRDVDAGTAELVAVLEMCAGMSLDDLCDEVLERLFLPDAEDDVAILAIRLHPQDRPRPAEAGPQQVPASIEPVPDVLPGAGTEA</sequence>
<accession>A0A543P270</accession>
<reference evidence="4 5" key="1">
    <citation type="submission" date="2019-06" db="EMBL/GenBank/DDBJ databases">
        <title>Sequencing the genomes of 1000 actinobacteria strains.</title>
        <authorList>
            <person name="Klenk H.-P."/>
        </authorList>
    </citation>
    <scope>NUCLEOTIDE SEQUENCE [LARGE SCALE GENOMIC DNA]</scope>
    <source>
        <strain evidence="4 5">DSM 46837</strain>
    </source>
</reference>
<dbReference type="InterPro" id="IPR000700">
    <property type="entry name" value="PAS-assoc_C"/>
</dbReference>
<dbReference type="Gene3D" id="3.60.40.10">
    <property type="entry name" value="PPM-type phosphatase domain"/>
    <property type="match status" value="1"/>
</dbReference>
<dbReference type="Pfam" id="PF13185">
    <property type="entry name" value="GAF_2"/>
    <property type="match status" value="1"/>
</dbReference>
<dbReference type="NCBIfam" id="TIGR00229">
    <property type="entry name" value="sensory_box"/>
    <property type="match status" value="1"/>
</dbReference>
<evidence type="ECO:0000313" key="5">
    <source>
        <dbReference type="Proteomes" id="UP000319865"/>
    </source>
</evidence>
<dbReference type="PANTHER" id="PTHR43156:SF2">
    <property type="entry name" value="STAGE II SPORULATION PROTEIN E"/>
    <property type="match status" value="1"/>
</dbReference>
<keyword evidence="5" id="KW-1185">Reference proteome</keyword>
<dbReference type="InterPro" id="IPR052016">
    <property type="entry name" value="Bact_Sigma-Reg"/>
</dbReference>
<dbReference type="Gene3D" id="2.10.70.100">
    <property type="match status" value="1"/>
</dbReference>
<evidence type="ECO:0000256" key="2">
    <source>
        <dbReference type="SAM" id="MobiDB-lite"/>
    </source>
</evidence>
<dbReference type="SMART" id="SM00331">
    <property type="entry name" value="PP2C_SIG"/>
    <property type="match status" value="1"/>
</dbReference>
<dbReference type="CDD" id="cd00130">
    <property type="entry name" value="PAS"/>
    <property type="match status" value="1"/>
</dbReference>
<dbReference type="Pfam" id="PF08447">
    <property type="entry name" value="PAS_3"/>
    <property type="match status" value="1"/>
</dbReference>
<dbReference type="PROSITE" id="PS50113">
    <property type="entry name" value="PAC"/>
    <property type="match status" value="1"/>
</dbReference>
<name>A0A543P270_9ACTN</name>